<dbReference type="Proteomes" id="UP001596200">
    <property type="component" value="Unassembled WGS sequence"/>
</dbReference>
<keyword evidence="3" id="KW-0349">Heme</keyword>
<keyword evidence="5" id="KW-1185">Reference proteome</keyword>
<dbReference type="Gene3D" id="1.10.630.10">
    <property type="entry name" value="Cytochrome P450"/>
    <property type="match status" value="1"/>
</dbReference>
<evidence type="ECO:0000256" key="2">
    <source>
        <dbReference type="ARBA" id="ARBA00010617"/>
    </source>
</evidence>
<dbReference type="RefSeq" id="WP_344516490.1">
    <property type="nucleotide sequence ID" value="NZ_BAAATU010000040.1"/>
</dbReference>
<keyword evidence="3" id="KW-0560">Oxidoreductase</keyword>
<dbReference type="InterPro" id="IPR002401">
    <property type="entry name" value="Cyt_P450_E_grp-I"/>
</dbReference>
<comment type="similarity">
    <text evidence="2 3">Belongs to the cytochrome P450 family.</text>
</comment>
<dbReference type="InterPro" id="IPR017972">
    <property type="entry name" value="Cyt_P450_CS"/>
</dbReference>
<dbReference type="PROSITE" id="PS00086">
    <property type="entry name" value="CYTOCHROME_P450"/>
    <property type="match status" value="1"/>
</dbReference>
<dbReference type="InterPro" id="IPR036396">
    <property type="entry name" value="Cyt_P450_sf"/>
</dbReference>
<keyword evidence="3" id="KW-0408">Iron</keyword>
<dbReference type="EMBL" id="JBHSPU010000038">
    <property type="protein sequence ID" value="MFC5918335.1"/>
    <property type="molecule type" value="Genomic_DNA"/>
</dbReference>
<dbReference type="SUPFAM" id="SSF48264">
    <property type="entry name" value="Cytochrome P450"/>
    <property type="match status" value="1"/>
</dbReference>
<dbReference type="CDD" id="cd11049">
    <property type="entry name" value="CYP170A1-like"/>
    <property type="match status" value="1"/>
</dbReference>
<evidence type="ECO:0000313" key="5">
    <source>
        <dbReference type="Proteomes" id="UP001596200"/>
    </source>
</evidence>
<dbReference type="InterPro" id="IPR001128">
    <property type="entry name" value="Cyt_P450"/>
</dbReference>
<evidence type="ECO:0000256" key="3">
    <source>
        <dbReference type="RuleBase" id="RU000461"/>
    </source>
</evidence>
<dbReference type="Pfam" id="PF00067">
    <property type="entry name" value="p450"/>
    <property type="match status" value="1"/>
</dbReference>
<dbReference type="PRINTS" id="PR00463">
    <property type="entry name" value="EP450I"/>
</dbReference>
<keyword evidence="3" id="KW-0479">Metal-binding</keyword>
<evidence type="ECO:0000313" key="4">
    <source>
        <dbReference type="EMBL" id="MFC5918335.1"/>
    </source>
</evidence>
<dbReference type="PRINTS" id="PR00385">
    <property type="entry name" value="P450"/>
</dbReference>
<protein>
    <submittedName>
        <fullName evidence="4">Cytochrome P450</fullName>
    </submittedName>
</protein>
<accession>A0ABW1GUF3</accession>
<comment type="cofactor">
    <cofactor evidence="1">
        <name>heme</name>
        <dbReference type="ChEBI" id="CHEBI:30413"/>
    </cofactor>
</comment>
<dbReference type="PANTHER" id="PTHR24305:SF166">
    <property type="entry name" value="CYTOCHROME P450 12A4, MITOCHONDRIAL-RELATED"/>
    <property type="match status" value="1"/>
</dbReference>
<keyword evidence="3" id="KW-0503">Monooxygenase</keyword>
<proteinExistence type="inferred from homology"/>
<sequence length="441" mass="49336">MIPRPPGALPVLGHLVPFLRDPLVFLRSLPRHGDLVRIRLGPVTAVVVCDLELTRQVLREDRVFDKGGFLFERIRDFAGNGLVTCPHADHRRQRRYVQPAFRTERIGQYAEVMAREARRLTGSWHDGQEVDLTAELSLTAGRSLVATLFTQLPFTGLRETVEDFVLLIGGSYRRMLLPHRFNRIPLPANRRYDGARSRLTRLVDEVVTAYRADPDDRGDLVSMLVAADENGHMLTGAEITDQVMTIFAAGFDTIANSTVWALHLLARHPRIADRVRAEADTVGAAAAPGSVEGLELTGRVIREAVRLYSPGWLLTRVTTTDTDLGGHHLPQDTAVVYSPYLLHRQSRYFPEPDRFDPDRWLGIHPQRGPFIGFGAGPRRCVGEQFGLTESTLLLATIMRTWQLDHVPGRPVREVPLATLRPGPVWMRATRRHAPGPTGAAR</sequence>
<dbReference type="PANTHER" id="PTHR24305">
    <property type="entry name" value="CYTOCHROME P450"/>
    <property type="match status" value="1"/>
</dbReference>
<dbReference type="InterPro" id="IPR050121">
    <property type="entry name" value="Cytochrome_P450_monoxygenase"/>
</dbReference>
<gene>
    <name evidence="4" type="ORF">ACFP1B_33635</name>
</gene>
<evidence type="ECO:0000256" key="1">
    <source>
        <dbReference type="ARBA" id="ARBA00001971"/>
    </source>
</evidence>
<organism evidence="4 5">
    <name type="scientific">Streptomyces pulveraceus</name>
    <dbReference type="NCBI Taxonomy" id="68258"/>
    <lineage>
        <taxon>Bacteria</taxon>
        <taxon>Bacillati</taxon>
        <taxon>Actinomycetota</taxon>
        <taxon>Actinomycetes</taxon>
        <taxon>Kitasatosporales</taxon>
        <taxon>Streptomycetaceae</taxon>
        <taxon>Streptomyces</taxon>
    </lineage>
</organism>
<name>A0ABW1GUF3_9ACTN</name>
<comment type="caution">
    <text evidence="4">The sequence shown here is derived from an EMBL/GenBank/DDBJ whole genome shotgun (WGS) entry which is preliminary data.</text>
</comment>
<reference evidence="5" key="1">
    <citation type="journal article" date="2019" name="Int. J. Syst. Evol. Microbiol.">
        <title>The Global Catalogue of Microorganisms (GCM) 10K type strain sequencing project: providing services to taxonomists for standard genome sequencing and annotation.</title>
        <authorList>
            <consortium name="The Broad Institute Genomics Platform"/>
            <consortium name="The Broad Institute Genome Sequencing Center for Infectious Disease"/>
            <person name="Wu L."/>
            <person name="Ma J."/>
        </authorList>
    </citation>
    <scope>NUCLEOTIDE SEQUENCE [LARGE SCALE GENOMIC DNA]</scope>
    <source>
        <strain evidence="5">JCM 4147</strain>
    </source>
</reference>